<dbReference type="OrthoDB" id="7909151at2"/>
<feature type="chain" id="PRO_5015997726" evidence="2">
    <location>
        <begin position="21"/>
        <end position="121"/>
    </location>
</feature>
<sequence>MPKPIPFAILACFMAGAAFAQDATPPPPAQGQTGASPSTFPDGPPRGPGRPEARGPGGPGGEGRRGPPRPRPMEQAAAKGFVLDLGRHRSLRVNCGDETMSECLQAVRPVIDQLPSLTGGN</sequence>
<comment type="caution">
    <text evidence="3">The sequence shown here is derived from an EMBL/GenBank/DDBJ whole genome shotgun (WGS) entry which is preliminary data.</text>
</comment>
<evidence type="ECO:0000256" key="2">
    <source>
        <dbReference type="SAM" id="SignalP"/>
    </source>
</evidence>
<keyword evidence="2" id="KW-0732">Signal</keyword>
<evidence type="ECO:0000313" key="3">
    <source>
        <dbReference type="EMBL" id="PZX18232.1"/>
    </source>
</evidence>
<name>A0A2W7P4A1_9RHOB</name>
<feature type="region of interest" description="Disordered" evidence="1">
    <location>
        <begin position="20"/>
        <end position="80"/>
    </location>
</feature>
<gene>
    <name evidence="3" type="ORF">LX81_00861</name>
</gene>
<protein>
    <submittedName>
        <fullName evidence="3">Uncharacterized protein</fullName>
    </submittedName>
</protein>
<reference evidence="3 4" key="1">
    <citation type="submission" date="2018-06" db="EMBL/GenBank/DDBJ databases">
        <title>Genomic Encyclopedia of Archaeal and Bacterial Type Strains, Phase II (KMG-II): from individual species to whole genera.</title>
        <authorList>
            <person name="Goeker M."/>
        </authorList>
    </citation>
    <scope>NUCLEOTIDE SEQUENCE [LARGE SCALE GENOMIC DNA]</scope>
    <source>
        <strain evidence="3 4">DSM 22009</strain>
    </source>
</reference>
<keyword evidence="4" id="KW-1185">Reference proteome</keyword>
<dbReference type="EMBL" id="QKZL01000003">
    <property type="protein sequence ID" value="PZX18232.1"/>
    <property type="molecule type" value="Genomic_DNA"/>
</dbReference>
<feature type="signal peptide" evidence="2">
    <location>
        <begin position="1"/>
        <end position="20"/>
    </location>
</feature>
<organism evidence="3 4">
    <name type="scientific">Palleronia aestuarii</name>
    <dbReference type="NCBI Taxonomy" id="568105"/>
    <lineage>
        <taxon>Bacteria</taxon>
        <taxon>Pseudomonadati</taxon>
        <taxon>Pseudomonadota</taxon>
        <taxon>Alphaproteobacteria</taxon>
        <taxon>Rhodobacterales</taxon>
        <taxon>Roseobacteraceae</taxon>
        <taxon>Palleronia</taxon>
    </lineage>
</organism>
<feature type="compositionally biased region" description="Polar residues" evidence="1">
    <location>
        <begin position="30"/>
        <end position="39"/>
    </location>
</feature>
<dbReference type="AlphaFoldDB" id="A0A2W7P4A1"/>
<proteinExistence type="predicted"/>
<evidence type="ECO:0000256" key="1">
    <source>
        <dbReference type="SAM" id="MobiDB-lite"/>
    </source>
</evidence>
<accession>A0A2W7P4A1</accession>
<dbReference type="Proteomes" id="UP000248916">
    <property type="component" value="Unassembled WGS sequence"/>
</dbReference>
<evidence type="ECO:0000313" key="4">
    <source>
        <dbReference type="Proteomes" id="UP000248916"/>
    </source>
</evidence>
<dbReference type="RefSeq" id="WP_111536057.1">
    <property type="nucleotide sequence ID" value="NZ_QKZL01000003.1"/>
</dbReference>